<dbReference type="Proteomes" id="UP000192611">
    <property type="component" value="Unassembled WGS sequence"/>
</dbReference>
<evidence type="ECO:0000256" key="5">
    <source>
        <dbReference type="ARBA" id="ARBA00047664"/>
    </source>
</evidence>
<dbReference type="PANTHER" id="PTHR43369:SF2">
    <property type="entry name" value="PHOSPHORIBOSYLGLYCINAMIDE FORMYLTRANSFERASE"/>
    <property type="match status" value="1"/>
</dbReference>
<organism evidence="8 9">
    <name type="scientific">Candidatus Coatesbacteria bacterium 4484_99</name>
    <dbReference type="NCBI Taxonomy" id="1970774"/>
    <lineage>
        <taxon>Bacteria</taxon>
        <taxon>Candidatus Coatesiibacteriota</taxon>
    </lineage>
</organism>
<comment type="pathway">
    <text evidence="1 6">Purine metabolism; IMP biosynthesis via de novo pathway; N(2)-formyl-N(1)-(5-phospho-D-ribosyl)glycinamide from N(1)-(5-phospho-D-ribosyl)glycinamide (10-formyl THF route): step 1/1.</text>
</comment>
<comment type="similarity">
    <text evidence="4 6">Belongs to the GART family.</text>
</comment>
<dbReference type="HAMAP" id="MF_01930">
    <property type="entry name" value="PurN"/>
    <property type="match status" value="1"/>
</dbReference>
<dbReference type="SUPFAM" id="SSF53328">
    <property type="entry name" value="Formyltransferase"/>
    <property type="match status" value="1"/>
</dbReference>
<evidence type="ECO:0000256" key="1">
    <source>
        <dbReference type="ARBA" id="ARBA00005054"/>
    </source>
</evidence>
<reference evidence="9" key="1">
    <citation type="submission" date="2017-03" db="EMBL/GenBank/DDBJ databases">
        <title>Novel pathways for hydrocarbon cycling and metabolic interdependencies in hydrothermal sediment communities.</title>
        <authorList>
            <person name="Dombrowski N."/>
            <person name="Seitz K."/>
            <person name="Teske A."/>
            <person name="Baker B."/>
        </authorList>
    </citation>
    <scope>NUCLEOTIDE SEQUENCE [LARGE SCALE GENOMIC DNA]</scope>
</reference>
<feature type="binding site" evidence="6">
    <location>
        <position position="64"/>
    </location>
    <ligand>
        <name>(6R)-10-formyltetrahydrofolate</name>
        <dbReference type="ChEBI" id="CHEBI:195366"/>
    </ligand>
</feature>
<comment type="catalytic activity">
    <reaction evidence="5 6">
        <text>N(1)-(5-phospho-beta-D-ribosyl)glycinamide + (6R)-10-formyltetrahydrofolate = N(2)-formyl-N(1)-(5-phospho-beta-D-ribosyl)glycinamide + (6S)-5,6,7,8-tetrahydrofolate + H(+)</text>
        <dbReference type="Rhea" id="RHEA:15053"/>
        <dbReference type="ChEBI" id="CHEBI:15378"/>
        <dbReference type="ChEBI" id="CHEBI:57453"/>
        <dbReference type="ChEBI" id="CHEBI:143788"/>
        <dbReference type="ChEBI" id="CHEBI:147286"/>
        <dbReference type="ChEBI" id="CHEBI:195366"/>
        <dbReference type="EC" id="2.1.2.2"/>
    </reaction>
</comment>
<dbReference type="GO" id="GO:0006189">
    <property type="term" value="P:'de novo' IMP biosynthetic process"/>
    <property type="evidence" value="ECO:0007669"/>
    <property type="project" value="UniProtKB-UniRule"/>
</dbReference>
<evidence type="ECO:0000313" key="8">
    <source>
        <dbReference type="EMBL" id="OQX90380.1"/>
    </source>
</evidence>
<comment type="caution">
    <text evidence="8">The sequence shown here is derived from an EMBL/GenBank/DDBJ whole genome shotgun (WGS) entry which is preliminary data.</text>
</comment>
<evidence type="ECO:0000256" key="3">
    <source>
        <dbReference type="ARBA" id="ARBA00022755"/>
    </source>
</evidence>
<dbReference type="UniPathway" id="UPA00074">
    <property type="reaction ID" value="UER00126"/>
</dbReference>
<feature type="domain" description="Formyl transferase N-terminal" evidence="7">
    <location>
        <begin position="1"/>
        <end position="181"/>
    </location>
</feature>
<dbReference type="InterPro" id="IPR036477">
    <property type="entry name" value="Formyl_transf_N_sf"/>
</dbReference>
<protein>
    <recommendedName>
        <fullName evidence="6">Phosphoribosylglycinamide formyltransferase</fullName>
        <ecNumber evidence="6">2.1.2.2</ecNumber>
    </recommendedName>
    <alternativeName>
        <fullName evidence="6">5'-phosphoribosylglycinamide transformylase</fullName>
    </alternativeName>
    <alternativeName>
        <fullName evidence="6">GAR transformylase</fullName>
        <shortName evidence="6">GART</shortName>
    </alternativeName>
</protein>
<proteinExistence type="inferred from homology"/>
<dbReference type="AlphaFoldDB" id="A0A1W9S258"/>
<dbReference type="InterPro" id="IPR004607">
    <property type="entry name" value="GART"/>
</dbReference>
<dbReference type="EMBL" id="NATQ01000062">
    <property type="protein sequence ID" value="OQX90380.1"/>
    <property type="molecule type" value="Genomic_DNA"/>
</dbReference>
<accession>A0A1W9S258</accession>
<feature type="active site" description="Proton donor" evidence="6">
    <location>
        <position position="110"/>
    </location>
</feature>
<keyword evidence="2 6" id="KW-0808">Transferase</keyword>
<dbReference type="PROSITE" id="PS00373">
    <property type="entry name" value="GART"/>
    <property type="match status" value="1"/>
</dbReference>
<feature type="binding site" evidence="6">
    <location>
        <begin position="91"/>
        <end position="94"/>
    </location>
    <ligand>
        <name>(6R)-10-formyltetrahydrofolate</name>
        <dbReference type="ChEBI" id="CHEBI:195366"/>
    </ligand>
</feature>
<keyword evidence="3 6" id="KW-0658">Purine biosynthesis</keyword>
<dbReference type="InterPro" id="IPR001555">
    <property type="entry name" value="GART_AS"/>
</dbReference>
<feature type="site" description="Raises pKa of active site His" evidence="6">
    <location>
        <position position="146"/>
    </location>
</feature>
<evidence type="ECO:0000256" key="2">
    <source>
        <dbReference type="ARBA" id="ARBA00022679"/>
    </source>
</evidence>
<dbReference type="GO" id="GO:0005737">
    <property type="term" value="C:cytoplasm"/>
    <property type="evidence" value="ECO:0007669"/>
    <property type="project" value="TreeGrafter"/>
</dbReference>
<comment type="function">
    <text evidence="6">Catalyzes the transfer of a formyl group from 10-formyltetrahydrofolate to 5-phospho-ribosyl-glycinamide (GAR), producing 5-phospho-ribosyl-N-formylglycinamide (FGAR) and tetrahydrofolate.</text>
</comment>
<dbReference type="NCBIfam" id="TIGR00639">
    <property type="entry name" value="PurN"/>
    <property type="match status" value="1"/>
</dbReference>
<sequence>MNVGILVSGRGSNMQAIIEANREGRLGVDKIVVLSDNPDAPALDKANALGVEAIYIPVKSNGAKLTPEEEDMFVKELKDRDVGLVCLAGFMRIISHGILREYEGRIINIHPSLLPSFRGLNVHERVLEYGCRYTGCTVHFVTADVDAGPIILQACVPVRQDDTPETLAERVLREEHRIYPMSVRLFSEGRLSIEGRRVIIEGWEDYE</sequence>
<dbReference type="Gene3D" id="3.40.50.170">
    <property type="entry name" value="Formyl transferase, N-terminal domain"/>
    <property type="match status" value="1"/>
</dbReference>
<feature type="binding site" evidence="6">
    <location>
        <position position="108"/>
    </location>
    <ligand>
        <name>(6R)-10-formyltetrahydrofolate</name>
        <dbReference type="ChEBI" id="CHEBI:195366"/>
    </ligand>
</feature>
<dbReference type="CDD" id="cd08645">
    <property type="entry name" value="FMT_core_GART"/>
    <property type="match status" value="1"/>
</dbReference>
<dbReference type="InterPro" id="IPR002376">
    <property type="entry name" value="Formyl_transf_N"/>
</dbReference>
<name>A0A1W9S258_9BACT</name>
<feature type="binding site" evidence="6">
    <location>
        <begin position="11"/>
        <end position="13"/>
    </location>
    <ligand>
        <name>N(1)-(5-phospho-beta-D-ribosyl)glycinamide</name>
        <dbReference type="ChEBI" id="CHEBI:143788"/>
    </ligand>
</feature>
<evidence type="ECO:0000313" key="9">
    <source>
        <dbReference type="Proteomes" id="UP000192611"/>
    </source>
</evidence>
<dbReference type="PANTHER" id="PTHR43369">
    <property type="entry name" value="PHOSPHORIBOSYLGLYCINAMIDE FORMYLTRANSFERASE"/>
    <property type="match status" value="1"/>
</dbReference>
<evidence type="ECO:0000259" key="7">
    <source>
        <dbReference type="Pfam" id="PF00551"/>
    </source>
</evidence>
<gene>
    <name evidence="6" type="primary">purN</name>
    <name evidence="8" type="ORF">B6D57_03465</name>
</gene>
<dbReference type="EC" id="2.1.2.2" evidence="6"/>
<evidence type="ECO:0000256" key="6">
    <source>
        <dbReference type="HAMAP-Rule" id="MF_01930"/>
    </source>
</evidence>
<dbReference type="Pfam" id="PF00551">
    <property type="entry name" value="Formyl_trans_N"/>
    <property type="match status" value="1"/>
</dbReference>
<evidence type="ECO:0000256" key="4">
    <source>
        <dbReference type="ARBA" id="ARBA00038440"/>
    </source>
</evidence>
<dbReference type="GO" id="GO:0004644">
    <property type="term" value="F:phosphoribosylglycinamide formyltransferase activity"/>
    <property type="evidence" value="ECO:0007669"/>
    <property type="project" value="UniProtKB-UniRule"/>
</dbReference>